<evidence type="ECO:0000313" key="3">
    <source>
        <dbReference type="Proteomes" id="UP000503447"/>
    </source>
</evidence>
<keyword evidence="3" id="KW-1185">Reference proteome</keyword>
<reference evidence="3" key="1">
    <citation type="submission" date="2020-05" db="EMBL/GenBank/DDBJ databases">
        <title>Frigoriglobus tundricola gen. nov., sp. nov., a psychrotolerant cellulolytic planctomycete of the family Gemmataceae with two divergent copies of 16S rRNA gene.</title>
        <authorList>
            <person name="Kulichevskaya I.S."/>
            <person name="Ivanova A.A."/>
            <person name="Naumoff D.G."/>
            <person name="Beletsky A.V."/>
            <person name="Rijpstra W.I.C."/>
            <person name="Sinninghe Damste J.S."/>
            <person name="Mardanov A.V."/>
            <person name="Ravin N.V."/>
            <person name="Dedysh S.N."/>
        </authorList>
    </citation>
    <scope>NUCLEOTIDE SEQUENCE [LARGE SCALE GENOMIC DNA]</scope>
    <source>
        <strain evidence="3">PL17</strain>
    </source>
</reference>
<feature type="compositionally biased region" description="Basic and acidic residues" evidence="1">
    <location>
        <begin position="1"/>
        <end position="10"/>
    </location>
</feature>
<name>A0A6M5YPM3_9BACT</name>
<proteinExistence type="predicted"/>
<evidence type="ECO:0000313" key="2">
    <source>
        <dbReference type="EMBL" id="QJW95454.1"/>
    </source>
</evidence>
<dbReference type="Proteomes" id="UP000503447">
    <property type="component" value="Chromosome"/>
</dbReference>
<gene>
    <name evidence="2" type="ORF">FTUN_3003</name>
</gene>
<sequence>MEGSDNDTHISDGAPTPDERVTSQSAFHKHPAACVGEHEVYRANPRRPLSRHLGLKES</sequence>
<dbReference type="EMBL" id="CP053452">
    <property type="protein sequence ID" value="QJW95454.1"/>
    <property type="molecule type" value="Genomic_DNA"/>
</dbReference>
<dbReference type="KEGG" id="ftj:FTUN_3003"/>
<protein>
    <submittedName>
        <fullName evidence="2">Uncharacterized protein</fullName>
    </submittedName>
</protein>
<dbReference type="AlphaFoldDB" id="A0A6M5YPM3"/>
<accession>A0A6M5YPM3</accession>
<evidence type="ECO:0000256" key="1">
    <source>
        <dbReference type="SAM" id="MobiDB-lite"/>
    </source>
</evidence>
<organism evidence="2 3">
    <name type="scientific">Frigoriglobus tundricola</name>
    <dbReference type="NCBI Taxonomy" id="2774151"/>
    <lineage>
        <taxon>Bacteria</taxon>
        <taxon>Pseudomonadati</taxon>
        <taxon>Planctomycetota</taxon>
        <taxon>Planctomycetia</taxon>
        <taxon>Gemmatales</taxon>
        <taxon>Gemmataceae</taxon>
        <taxon>Frigoriglobus</taxon>
    </lineage>
</organism>
<feature type="region of interest" description="Disordered" evidence="1">
    <location>
        <begin position="1"/>
        <end position="58"/>
    </location>
</feature>